<dbReference type="RefSeq" id="XP_041287050.1">
    <property type="nucleotide sequence ID" value="XM_041434285.1"/>
</dbReference>
<comment type="caution">
    <text evidence="1">The sequence shown here is derived from an EMBL/GenBank/DDBJ whole genome shotgun (WGS) entry which is preliminary data.</text>
</comment>
<dbReference type="EMBL" id="JABBWM010000087">
    <property type="protein sequence ID" value="KAG2092959.1"/>
    <property type="molecule type" value="Genomic_DNA"/>
</dbReference>
<dbReference type="AlphaFoldDB" id="A0A9P7JNK6"/>
<dbReference type="Proteomes" id="UP000823399">
    <property type="component" value="Unassembled WGS sequence"/>
</dbReference>
<gene>
    <name evidence="1" type="ORF">F5147DRAFT_657568</name>
</gene>
<name>A0A9P7JNK6_9AGAM</name>
<reference evidence="1" key="1">
    <citation type="journal article" date="2020" name="New Phytol.">
        <title>Comparative genomics reveals dynamic genome evolution in host specialist ectomycorrhizal fungi.</title>
        <authorList>
            <person name="Lofgren L.A."/>
            <person name="Nguyen N.H."/>
            <person name="Vilgalys R."/>
            <person name="Ruytinx J."/>
            <person name="Liao H.L."/>
            <person name="Branco S."/>
            <person name="Kuo A."/>
            <person name="LaButti K."/>
            <person name="Lipzen A."/>
            <person name="Andreopoulos W."/>
            <person name="Pangilinan J."/>
            <person name="Riley R."/>
            <person name="Hundley H."/>
            <person name="Na H."/>
            <person name="Barry K."/>
            <person name="Grigoriev I.V."/>
            <person name="Stajich J.E."/>
            <person name="Kennedy P.G."/>
        </authorList>
    </citation>
    <scope>NUCLEOTIDE SEQUENCE</scope>
    <source>
        <strain evidence="1">FC423</strain>
    </source>
</reference>
<dbReference type="OrthoDB" id="3195134at2759"/>
<evidence type="ECO:0000313" key="1">
    <source>
        <dbReference type="EMBL" id="KAG2092959.1"/>
    </source>
</evidence>
<dbReference type="GeneID" id="64696544"/>
<proteinExistence type="predicted"/>
<accession>A0A9P7JNK6</accession>
<protein>
    <submittedName>
        <fullName evidence="1">Uncharacterized protein</fullName>
    </submittedName>
</protein>
<evidence type="ECO:0000313" key="2">
    <source>
        <dbReference type="Proteomes" id="UP000823399"/>
    </source>
</evidence>
<organism evidence="1 2">
    <name type="scientific">Suillus discolor</name>
    <dbReference type="NCBI Taxonomy" id="1912936"/>
    <lineage>
        <taxon>Eukaryota</taxon>
        <taxon>Fungi</taxon>
        <taxon>Dikarya</taxon>
        <taxon>Basidiomycota</taxon>
        <taxon>Agaricomycotina</taxon>
        <taxon>Agaricomycetes</taxon>
        <taxon>Agaricomycetidae</taxon>
        <taxon>Boletales</taxon>
        <taxon>Suillineae</taxon>
        <taxon>Suillaceae</taxon>
        <taxon>Suillus</taxon>
    </lineage>
</organism>
<keyword evidence="2" id="KW-1185">Reference proteome</keyword>
<sequence>MNQADMEWMDRGRATEPRMCALIKLFLEGIHAMANMAIKRRLEIQLTSHHLDDPYVLSDHHVNCSSTTNLNTSTPVQQPSQGVVVKQEYNVQQRNNDCYFCSGEHFAHECQTRKDYVHEGKVKWNEDGKLVMPDGHDIPYRREDGNFQQRIDCFIHEGPTMGANAMVLGIESALGIDSPTFMHTCTSHQEEDQDLEDEELKHLEHEIVRPTNLTRERMYGSMVLMCPRTLSWGHLPKRLMW</sequence>